<organism evidence="1 2">
    <name type="scientific">Streptomyces azureus</name>
    <dbReference type="NCBI Taxonomy" id="146537"/>
    <lineage>
        <taxon>Bacteria</taxon>
        <taxon>Bacillati</taxon>
        <taxon>Actinomycetota</taxon>
        <taxon>Actinomycetes</taxon>
        <taxon>Kitasatosporales</taxon>
        <taxon>Streptomycetaceae</taxon>
        <taxon>Streptomyces</taxon>
    </lineage>
</organism>
<reference evidence="1" key="1">
    <citation type="journal article" date="2015" name="Genome Announc.">
        <title>Draft Genome Sequence of Thiostrepton-Producing Streptomyces azureus ATCC 14921.</title>
        <authorList>
            <person name="Sakihara K."/>
            <person name="Maeda J."/>
            <person name="Tashiro K."/>
            <person name="Fujino Y."/>
            <person name="Kuhara S."/>
            <person name="Ohshima T."/>
            <person name="Ogata S."/>
            <person name="Doi K."/>
        </authorList>
    </citation>
    <scope>NUCLEOTIDE SEQUENCE [LARGE SCALE GENOMIC DNA]</scope>
    <source>
        <strain evidence="1">ATCC14921</strain>
    </source>
</reference>
<dbReference type="PATRIC" id="fig|146537.3.peg.2418"/>
<proteinExistence type="predicted"/>
<name>A0A0K8PJH1_STRAJ</name>
<protein>
    <submittedName>
        <fullName evidence="1">Uncharacterized protein</fullName>
    </submittedName>
</protein>
<gene>
    <name evidence="1" type="ORF">SAZU_2291</name>
</gene>
<dbReference type="Proteomes" id="UP000053859">
    <property type="component" value="Unassembled WGS sequence"/>
</dbReference>
<evidence type="ECO:0000313" key="1">
    <source>
        <dbReference type="EMBL" id="GAP47554.1"/>
    </source>
</evidence>
<evidence type="ECO:0000313" key="2">
    <source>
        <dbReference type="Proteomes" id="UP000053859"/>
    </source>
</evidence>
<dbReference type="AlphaFoldDB" id="A0A0K8PJH1"/>
<accession>A0A0K8PJH1</accession>
<dbReference type="EMBL" id="DF968237">
    <property type="protein sequence ID" value="GAP47554.1"/>
    <property type="molecule type" value="Genomic_DNA"/>
</dbReference>
<keyword evidence="2" id="KW-1185">Reference proteome</keyword>
<sequence>MEHAGGTGWAAYGGAVTPLSDADAGLVPVPVRVVLPADPLLGTEPQEVVTRLWKRRQTETDWVYLIGLPSYRDREDGGVEAAEYRVWVRAPEHVRPVDGVDYDQVVTERLKPSRQSVVHEALGERRPSGWVLQKLGDGRGPSDGVLHTPDYEEAPQGAPLMHCSDPAVVTATEQLLNALSDVETSRARGLLGGVRPGRQRGPAPRLSWWARRRAAHTA</sequence>